<gene>
    <name evidence="2" type="ORF">C1645_602747</name>
</gene>
<comment type="caution">
    <text evidence="2">The sequence shown here is derived from an EMBL/GenBank/DDBJ whole genome shotgun (WGS) entry which is preliminary data.</text>
</comment>
<dbReference type="InterPro" id="IPR025487">
    <property type="entry name" value="DUF4379"/>
</dbReference>
<protein>
    <recommendedName>
        <fullName evidence="1">Treble clef zinc finger domain-containing protein</fullName>
    </recommendedName>
</protein>
<evidence type="ECO:0000313" key="3">
    <source>
        <dbReference type="Proteomes" id="UP000265703"/>
    </source>
</evidence>
<feature type="domain" description="Treble clef zinc finger" evidence="1">
    <location>
        <begin position="99"/>
        <end position="130"/>
    </location>
</feature>
<dbReference type="Pfam" id="PF14311">
    <property type="entry name" value="DUF4379"/>
    <property type="match status" value="1"/>
</dbReference>
<reference evidence="2 3" key="1">
    <citation type="submission" date="2018-06" db="EMBL/GenBank/DDBJ databases">
        <title>Comparative genomics reveals the genomic features of Rhizophagus irregularis, R. cerebriforme, R. diaphanum and Gigaspora rosea, and their symbiotic lifestyle signature.</title>
        <authorList>
            <person name="Morin E."/>
            <person name="San Clemente H."/>
            <person name="Chen E.C.H."/>
            <person name="De La Providencia I."/>
            <person name="Hainaut M."/>
            <person name="Kuo A."/>
            <person name="Kohler A."/>
            <person name="Murat C."/>
            <person name="Tang N."/>
            <person name="Roy S."/>
            <person name="Loubradou J."/>
            <person name="Henrissat B."/>
            <person name="Grigoriev I.V."/>
            <person name="Corradi N."/>
            <person name="Roux C."/>
            <person name="Martin F.M."/>
        </authorList>
    </citation>
    <scope>NUCLEOTIDE SEQUENCE [LARGE SCALE GENOMIC DNA]</scope>
    <source>
        <strain evidence="2 3">DAOM 227022</strain>
    </source>
</reference>
<evidence type="ECO:0000259" key="1">
    <source>
        <dbReference type="Pfam" id="PF14311"/>
    </source>
</evidence>
<sequence>MKCSHRNPCTIDIARNIAHEKNGECLSEKYINSNLPLLWHCDKGHEWNSCLHSVKNHNTWCPYCTGCSVSKHTLENARKIAHSRSGKCLSEKYINITTALLWRCSKGHEWNATLNNIKNANSWCPHCSGRYACDIDQAKQIAFSRNGECLSTSYFNNYSYLLWKCAKGHIWHATLSAIKDRSTWCPFCPKYKREKLCREILTEYLGSPSLTRRPEFLKTQ</sequence>
<dbReference type="EMBL" id="QKYT01000956">
    <property type="protein sequence ID" value="RIA80484.1"/>
    <property type="molecule type" value="Genomic_DNA"/>
</dbReference>
<dbReference type="Proteomes" id="UP000265703">
    <property type="component" value="Unassembled WGS sequence"/>
</dbReference>
<keyword evidence="3" id="KW-1185">Reference proteome</keyword>
<evidence type="ECO:0000313" key="2">
    <source>
        <dbReference type="EMBL" id="RIA80484.1"/>
    </source>
</evidence>
<accession>A0A397SDM6</accession>
<proteinExistence type="predicted"/>
<organism evidence="2 3">
    <name type="scientific">Glomus cerebriforme</name>
    <dbReference type="NCBI Taxonomy" id="658196"/>
    <lineage>
        <taxon>Eukaryota</taxon>
        <taxon>Fungi</taxon>
        <taxon>Fungi incertae sedis</taxon>
        <taxon>Mucoromycota</taxon>
        <taxon>Glomeromycotina</taxon>
        <taxon>Glomeromycetes</taxon>
        <taxon>Glomerales</taxon>
        <taxon>Glomeraceae</taxon>
        <taxon>Glomus</taxon>
    </lineage>
</organism>
<dbReference type="OrthoDB" id="2419021at2759"/>
<name>A0A397SDM6_9GLOM</name>
<dbReference type="AlphaFoldDB" id="A0A397SDM6"/>